<evidence type="ECO:0000313" key="1">
    <source>
        <dbReference type="EMBL" id="TWT33624.1"/>
    </source>
</evidence>
<dbReference type="EMBL" id="SIHJ01000002">
    <property type="protein sequence ID" value="TWT33624.1"/>
    <property type="molecule type" value="Genomic_DNA"/>
</dbReference>
<evidence type="ECO:0000313" key="2">
    <source>
        <dbReference type="Proteomes" id="UP000316714"/>
    </source>
</evidence>
<sequence>MLPYPVVSEIEDLLGEGRLSRRAIARQVGVSRWAVDAVATGVRRSGVADGDPDGGQPVYLRCPGCGMRVELPCVYCRTVAYVSRGRLGVAPRARRAA</sequence>
<name>A0A5C5V512_9BACT</name>
<dbReference type="RefSeq" id="WP_146566398.1">
    <property type="nucleotide sequence ID" value="NZ_SIHJ01000002.1"/>
</dbReference>
<keyword evidence="2" id="KW-1185">Reference proteome</keyword>
<proteinExistence type="predicted"/>
<dbReference type="Proteomes" id="UP000316714">
    <property type="component" value="Unassembled WGS sequence"/>
</dbReference>
<protein>
    <submittedName>
        <fullName evidence="1">Uncharacterized protein</fullName>
    </submittedName>
</protein>
<reference evidence="1 2" key="1">
    <citation type="submission" date="2019-02" db="EMBL/GenBank/DDBJ databases">
        <title>Deep-cultivation of Planctomycetes and their phenomic and genomic characterization uncovers novel biology.</title>
        <authorList>
            <person name="Wiegand S."/>
            <person name="Jogler M."/>
            <person name="Boedeker C."/>
            <person name="Pinto D."/>
            <person name="Vollmers J."/>
            <person name="Rivas-Marin E."/>
            <person name="Kohn T."/>
            <person name="Peeters S.H."/>
            <person name="Heuer A."/>
            <person name="Rast P."/>
            <person name="Oberbeckmann S."/>
            <person name="Bunk B."/>
            <person name="Jeske O."/>
            <person name="Meyerdierks A."/>
            <person name="Storesund J.E."/>
            <person name="Kallscheuer N."/>
            <person name="Luecker S."/>
            <person name="Lage O.M."/>
            <person name="Pohl T."/>
            <person name="Merkel B.J."/>
            <person name="Hornburger P."/>
            <person name="Mueller R.-W."/>
            <person name="Bruemmer F."/>
            <person name="Labrenz M."/>
            <person name="Spormann A.M."/>
            <person name="Op Den Camp H."/>
            <person name="Overmann J."/>
            <person name="Amann R."/>
            <person name="Jetten M.S.M."/>
            <person name="Mascher T."/>
            <person name="Medema M.H."/>
            <person name="Devos D.P."/>
            <person name="Kaster A.-K."/>
            <person name="Ovreas L."/>
            <person name="Rohde M."/>
            <person name="Galperin M.Y."/>
            <person name="Jogler C."/>
        </authorList>
    </citation>
    <scope>NUCLEOTIDE SEQUENCE [LARGE SCALE GENOMIC DNA]</scope>
    <source>
        <strain evidence="1 2">KOR34</strain>
    </source>
</reference>
<dbReference type="OrthoDB" id="292488at2"/>
<dbReference type="AlphaFoldDB" id="A0A5C5V512"/>
<organism evidence="1 2">
    <name type="scientific">Posidoniimonas corsicana</name>
    <dbReference type="NCBI Taxonomy" id="1938618"/>
    <lineage>
        <taxon>Bacteria</taxon>
        <taxon>Pseudomonadati</taxon>
        <taxon>Planctomycetota</taxon>
        <taxon>Planctomycetia</taxon>
        <taxon>Pirellulales</taxon>
        <taxon>Lacipirellulaceae</taxon>
        <taxon>Posidoniimonas</taxon>
    </lineage>
</organism>
<comment type="caution">
    <text evidence="1">The sequence shown here is derived from an EMBL/GenBank/DDBJ whole genome shotgun (WGS) entry which is preliminary data.</text>
</comment>
<accession>A0A5C5V512</accession>
<gene>
    <name evidence="1" type="ORF">KOR34_34570</name>
</gene>